<feature type="transmembrane region" description="Helical" evidence="1">
    <location>
        <begin position="32"/>
        <end position="55"/>
    </location>
</feature>
<reference evidence="3 4" key="1">
    <citation type="submission" date="2019-07" db="EMBL/GenBank/DDBJ databases">
        <title>Whole genome shotgun sequence of Microbacterium aerolatum NBRC 103071.</title>
        <authorList>
            <person name="Hosoyama A."/>
            <person name="Uohara A."/>
            <person name="Ohji S."/>
            <person name="Ichikawa N."/>
        </authorList>
    </citation>
    <scope>NUCLEOTIDE SEQUENCE [LARGE SCALE GENOMIC DNA]</scope>
    <source>
        <strain evidence="3 4">NBRC 103071</strain>
    </source>
</reference>
<evidence type="ECO:0000259" key="2">
    <source>
        <dbReference type="Pfam" id="PF13399"/>
    </source>
</evidence>
<comment type="caution">
    <text evidence="3">The sequence shown here is derived from an EMBL/GenBank/DDBJ whole genome shotgun (WGS) entry which is preliminary data.</text>
</comment>
<dbReference type="Pfam" id="PF13399">
    <property type="entry name" value="LytR_C"/>
    <property type="match status" value="1"/>
</dbReference>
<dbReference type="RefSeq" id="WP_229718277.1">
    <property type="nucleotide sequence ID" value="NZ_BJUW01000011.1"/>
</dbReference>
<evidence type="ECO:0000313" key="4">
    <source>
        <dbReference type="Proteomes" id="UP000321225"/>
    </source>
</evidence>
<feature type="domain" description="LytR/CpsA/Psr regulator C-terminal" evidence="2">
    <location>
        <begin position="84"/>
        <end position="177"/>
    </location>
</feature>
<protein>
    <recommendedName>
        <fullName evidence="2">LytR/CpsA/Psr regulator C-terminal domain-containing protein</fullName>
    </recommendedName>
</protein>
<dbReference type="Proteomes" id="UP000321225">
    <property type="component" value="Unassembled WGS sequence"/>
</dbReference>
<evidence type="ECO:0000256" key="1">
    <source>
        <dbReference type="SAM" id="Phobius"/>
    </source>
</evidence>
<keyword evidence="4" id="KW-1185">Reference proteome</keyword>
<name>A0A511AGS7_9MICO</name>
<keyword evidence="1" id="KW-0812">Transmembrane</keyword>
<keyword evidence="1" id="KW-1133">Transmembrane helix</keyword>
<accession>A0A511AGS7</accession>
<keyword evidence="1" id="KW-0472">Membrane</keyword>
<organism evidence="3 4">
    <name type="scientific">Microbacterium aerolatum</name>
    <dbReference type="NCBI Taxonomy" id="153731"/>
    <lineage>
        <taxon>Bacteria</taxon>
        <taxon>Bacillati</taxon>
        <taxon>Actinomycetota</taxon>
        <taxon>Actinomycetes</taxon>
        <taxon>Micrococcales</taxon>
        <taxon>Microbacteriaceae</taxon>
        <taxon>Microbacterium</taxon>
    </lineage>
</organism>
<gene>
    <name evidence="3" type="ORF">MAE01_24020</name>
</gene>
<dbReference type="AlphaFoldDB" id="A0A511AGS7"/>
<sequence length="185" mass="19923">MPQPVRDRFDDIRHTSGRIGAHRAEQPGMNGWVVLLWSFVAALVLIVAGIFVALVMMGRITLFPAAEEVITPAPVETGIVDTSYSVLVLNATPEEGLDVQLRDTLINAQWPADLINYGDAGTQDFAETTVYYVSEADQDAALGLANLIGGAQVEQSDFYADPNDPEQKQLVVIIGLDRASAAPAE</sequence>
<dbReference type="EMBL" id="BJUW01000011">
    <property type="protein sequence ID" value="GEK87226.1"/>
    <property type="molecule type" value="Genomic_DNA"/>
</dbReference>
<dbReference type="Gene3D" id="3.30.70.2390">
    <property type="match status" value="1"/>
</dbReference>
<evidence type="ECO:0000313" key="3">
    <source>
        <dbReference type="EMBL" id="GEK87226.1"/>
    </source>
</evidence>
<dbReference type="InterPro" id="IPR027381">
    <property type="entry name" value="LytR/CpsA/Psr_C"/>
</dbReference>
<proteinExistence type="predicted"/>